<dbReference type="PANTHER" id="PTHR22854:SF2">
    <property type="entry name" value="INDOLE-3-GLYCEROL-PHOSPHATE SYNTHASE"/>
    <property type="match status" value="1"/>
</dbReference>
<dbReference type="InterPro" id="IPR045186">
    <property type="entry name" value="Indole-3-glycerol_P_synth"/>
</dbReference>
<comment type="catalytic activity">
    <reaction evidence="1">
        <text>1-(2-carboxyphenylamino)-1-deoxy-D-ribulose 5-phosphate + H(+) = (1S,2R)-1-C-(indol-3-yl)glycerol 3-phosphate + CO2 + H2O</text>
        <dbReference type="Rhea" id="RHEA:23476"/>
        <dbReference type="ChEBI" id="CHEBI:15377"/>
        <dbReference type="ChEBI" id="CHEBI:15378"/>
        <dbReference type="ChEBI" id="CHEBI:16526"/>
        <dbReference type="ChEBI" id="CHEBI:58613"/>
        <dbReference type="ChEBI" id="CHEBI:58866"/>
        <dbReference type="EC" id="4.1.1.48"/>
    </reaction>
</comment>
<accession>A0A1J5J2C0</accession>
<dbReference type="STRING" id="1817892.AUK40_02770"/>
<reference evidence="11 12" key="1">
    <citation type="journal article" date="2016" name="Environ. Microbiol.">
        <title>Genomic resolution of a cold subsurface aquifer community provides metabolic insights for novel microbes adapted to high CO concentrations.</title>
        <authorList>
            <person name="Probst A.J."/>
            <person name="Castelle C.J."/>
            <person name="Singh A."/>
            <person name="Brown C.T."/>
            <person name="Anantharaman K."/>
            <person name="Sharon I."/>
            <person name="Hug L.A."/>
            <person name="Burstein D."/>
            <person name="Emerson J.B."/>
            <person name="Thomas B.C."/>
            <person name="Banfield J.F."/>
        </authorList>
    </citation>
    <scope>NUCLEOTIDE SEQUENCE [LARGE SCALE GENOMIC DNA]</scope>
    <source>
        <strain evidence="11">CG2_30_54_11</strain>
    </source>
</reference>
<comment type="pathway">
    <text evidence="2">Amino-acid biosynthesis; L-tryptophan biosynthesis; L-tryptophan from chorismate: step 4/5.</text>
</comment>
<sequence>MNQPDILKKITDRTREDLSEQKSKVPLAELKARLEDHDTPVSNLLETLQDQKKRNCMGLIAEYKNTSPSAGQLDEQSDPDRIFQAYAKSAADALSIVTEPHFFHGDLGLLTRAHTHTTKPLLRKDFIVDEYQVYESRLLGADAILLISRILSAGHLDELQSLAHSLGMSCLVEAHDENDIRQIIDSDAPLAGINTRNLTDFTVDLAMFERLAPLFPSETLLVALSGISTPEDVSRVRTAGAHAVLVGTSLMKSSDIGNSIHTLKAVP</sequence>
<dbReference type="UniPathway" id="UPA00035">
    <property type="reaction ID" value="UER00043"/>
</dbReference>
<keyword evidence="4" id="KW-0028">Amino-acid biosynthesis</keyword>
<dbReference type="InterPro" id="IPR013785">
    <property type="entry name" value="Aldolase_TIM"/>
</dbReference>
<keyword evidence="6" id="KW-0822">Tryptophan biosynthesis</keyword>
<dbReference type="GO" id="GO:0004425">
    <property type="term" value="F:indole-3-glycerol-phosphate synthase activity"/>
    <property type="evidence" value="ECO:0007669"/>
    <property type="project" value="UniProtKB-EC"/>
</dbReference>
<dbReference type="GO" id="GO:0000162">
    <property type="term" value="P:L-tryptophan biosynthetic process"/>
    <property type="evidence" value="ECO:0007669"/>
    <property type="project" value="UniProtKB-UniPathway"/>
</dbReference>
<evidence type="ECO:0000256" key="8">
    <source>
        <dbReference type="ARBA" id="ARBA00023239"/>
    </source>
</evidence>
<dbReference type="EC" id="4.1.1.48" evidence="3"/>
<dbReference type="InterPro" id="IPR013798">
    <property type="entry name" value="Indole-3-glycerol_P_synth_dom"/>
</dbReference>
<dbReference type="Gene3D" id="3.20.20.70">
    <property type="entry name" value="Aldolase class I"/>
    <property type="match status" value="1"/>
</dbReference>
<dbReference type="FunFam" id="3.20.20.70:FF:000024">
    <property type="entry name" value="Indole-3-glycerol phosphate synthase"/>
    <property type="match status" value="1"/>
</dbReference>
<dbReference type="Pfam" id="PF00218">
    <property type="entry name" value="IGPS"/>
    <property type="match status" value="1"/>
</dbReference>
<keyword evidence="5" id="KW-0210">Decarboxylase</keyword>
<gene>
    <name evidence="11" type="ORF">AUK40_02770</name>
</gene>
<evidence type="ECO:0000256" key="4">
    <source>
        <dbReference type="ARBA" id="ARBA00022605"/>
    </source>
</evidence>
<keyword evidence="7" id="KW-0057">Aromatic amino acid biosynthesis</keyword>
<keyword evidence="8" id="KW-0456">Lyase</keyword>
<dbReference type="CDD" id="cd00331">
    <property type="entry name" value="IGPS"/>
    <property type="match status" value="1"/>
</dbReference>
<dbReference type="NCBIfam" id="NF001377">
    <property type="entry name" value="PRK00278.2-4"/>
    <property type="match status" value="1"/>
</dbReference>
<evidence type="ECO:0000313" key="11">
    <source>
        <dbReference type="EMBL" id="OIP97656.1"/>
    </source>
</evidence>
<dbReference type="SUPFAM" id="SSF51366">
    <property type="entry name" value="Ribulose-phoshate binding barrel"/>
    <property type="match status" value="1"/>
</dbReference>
<evidence type="ECO:0000256" key="5">
    <source>
        <dbReference type="ARBA" id="ARBA00022793"/>
    </source>
</evidence>
<evidence type="ECO:0000256" key="2">
    <source>
        <dbReference type="ARBA" id="ARBA00004696"/>
    </source>
</evidence>
<evidence type="ECO:0000256" key="1">
    <source>
        <dbReference type="ARBA" id="ARBA00001633"/>
    </source>
</evidence>
<protein>
    <recommendedName>
        <fullName evidence="3">indole-3-glycerol-phosphate synthase</fullName>
        <ecNumber evidence="3">4.1.1.48</ecNumber>
    </recommendedName>
</protein>
<comment type="caution">
    <text evidence="11">The sequence shown here is derived from an EMBL/GenBank/DDBJ whole genome shotgun (WGS) entry which is preliminary data.</text>
</comment>
<name>A0A1J5J2C0_9BACT</name>
<evidence type="ECO:0000256" key="9">
    <source>
        <dbReference type="SAM" id="MobiDB-lite"/>
    </source>
</evidence>
<dbReference type="EMBL" id="MNZT01000050">
    <property type="protein sequence ID" value="OIP97656.1"/>
    <property type="molecule type" value="Genomic_DNA"/>
</dbReference>
<dbReference type="AlphaFoldDB" id="A0A1J5J2C0"/>
<dbReference type="InterPro" id="IPR011060">
    <property type="entry name" value="RibuloseP-bd_barrel"/>
</dbReference>
<evidence type="ECO:0000256" key="6">
    <source>
        <dbReference type="ARBA" id="ARBA00022822"/>
    </source>
</evidence>
<evidence type="ECO:0000259" key="10">
    <source>
        <dbReference type="Pfam" id="PF00218"/>
    </source>
</evidence>
<feature type="region of interest" description="Disordered" evidence="9">
    <location>
        <begin position="1"/>
        <end position="23"/>
    </location>
</feature>
<dbReference type="GO" id="GO:0004640">
    <property type="term" value="F:phosphoribosylanthranilate isomerase activity"/>
    <property type="evidence" value="ECO:0007669"/>
    <property type="project" value="TreeGrafter"/>
</dbReference>
<feature type="domain" description="Indole-3-glycerol phosphate synthase" evidence="10">
    <location>
        <begin position="7"/>
        <end position="263"/>
    </location>
</feature>
<dbReference type="Proteomes" id="UP000183245">
    <property type="component" value="Unassembled WGS sequence"/>
</dbReference>
<organism evidence="11 12">
    <name type="scientific">Candidatus Wirthbacteria bacterium CG2_30_54_11</name>
    <dbReference type="NCBI Taxonomy" id="1817892"/>
    <lineage>
        <taxon>Bacteria</taxon>
        <taxon>Candidatus Wirthbacteria</taxon>
    </lineage>
</organism>
<evidence type="ECO:0000256" key="7">
    <source>
        <dbReference type="ARBA" id="ARBA00023141"/>
    </source>
</evidence>
<proteinExistence type="predicted"/>
<evidence type="ECO:0000256" key="3">
    <source>
        <dbReference type="ARBA" id="ARBA00012362"/>
    </source>
</evidence>
<dbReference type="PANTHER" id="PTHR22854">
    <property type="entry name" value="TRYPTOPHAN BIOSYNTHESIS PROTEIN"/>
    <property type="match status" value="1"/>
</dbReference>
<evidence type="ECO:0000313" key="12">
    <source>
        <dbReference type="Proteomes" id="UP000183245"/>
    </source>
</evidence>